<gene>
    <name evidence="4" type="ORF">SAMN02745116_02414</name>
</gene>
<dbReference type="EMBL" id="FUXI01000038">
    <property type="protein sequence ID" value="SKA10038.1"/>
    <property type="molecule type" value="Genomic_DNA"/>
</dbReference>
<evidence type="ECO:0000259" key="3">
    <source>
        <dbReference type="Pfam" id="PF07488"/>
    </source>
</evidence>
<dbReference type="Pfam" id="PF07488">
    <property type="entry name" value="Glyco_hydro_67M"/>
    <property type="match status" value="1"/>
</dbReference>
<proteinExistence type="predicted"/>
<dbReference type="OrthoDB" id="339499at2"/>
<protein>
    <submittedName>
        <fullName evidence="4">Alpha-glucuronidase</fullName>
    </submittedName>
</protein>
<accession>A0A1T4R343</accession>
<dbReference type="SUPFAM" id="SSF55545">
    <property type="entry name" value="beta-N-acetylhexosaminidase-like domain"/>
    <property type="match status" value="1"/>
</dbReference>
<evidence type="ECO:0000313" key="4">
    <source>
        <dbReference type="EMBL" id="SKA10038.1"/>
    </source>
</evidence>
<feature type="domain" description="Glycosyl hydrolase family 67 catalytic" evidence="3">
    <location>
        <begin position="107"/>
        <end position="430"/>
    </location>
</feature>
<dbReference type="SUPFAM" id="SSF51445">
    <property type="entry name" value="(Trans)glycosidases"/>
    <property type="match status" value="1"/>
</dbReference>
<dbReference type="Gene3D" id="3.20.20.80">
    <property type="entry name" value="Glycosidases"/>
    <property type="match status" value="1"/>
</dbReference>
<dbReference type="PANTHER" id="PTHR39207">
    <property type="entry name" value="ALPHA-GLUCURONIDASE A"/>
    <property type="match status" value="1"/>
</dbReference>
<dbReference type="InterPro" id="IPR017853">
    <property type="entry name" value="GH"/>
</dbReference>
<dbReference type="GO" id="GO:0045493">
    <property type="term" value="P:xylan catabolic process"/>
    <property type="evidence" value="ECO:0007669"/>
    <property type="project" value="InterPro"/>
</dbReference>
<feature type="domain" description="Glycosyl hydrolase family 67 C-terminal" evidence="2">
    <location>
        <begin position="431"/>
        <end position="654"/>
    </location>
</feature>
<dbReference type="GO" id="GO:0046559">
    <property type="term" value="F:alpha-glucuronidase activity"/>
    <property type="evidence" value="ECO:0007669"/>
    <property type="project" value="InterPro"/>
</dbReference>
<dbReference type="STRING" id="263852.SAMN02745116_02414"/>
<keyword evidence="5" id="KW-1185">Reference proteome</keyword>
<dbReference type="PANTHER" id="PTHR39207:SF1">
    <property type="entry name" value="ALPHA-GLUCURONIDASE A"/>
    <property type="match status" value="1"/>
</dbReference>
<dbReference type="InterPro" id="IPR029018">
    <property type="entry name" value="Hex-like_dom2"/>
</dbReference>
<dbReference type="Pfam" id="PF07477">
    <property type="entry name" value="Glyco_hydro_67C"/>
    <property type="match status" value="1"/>
</dbReference>
<dbReference type="GO" id="GO:0033939">
    <property type="term" value="F:xylan alpha-1,2-glucuronosidase activity"/>
    <property type="evidence" value="ECO:0007669"/>
    <property type="project" value="TreeGrafter"/>
</dbReference>
<evidence type="ECO:0000313" key="5">
    <source>
        <dbReference type="Proteomes" id="UP000190328"/>
    </source>
</evidence>
<dbReference type="Gene3D" id="3.90.1330.10">
    <property type="entry name" value="Alpha-glucuronidase, C-terminal domain"/>
    <property type="match status" value="1"/>
</dbReference>
<dbReference type="GO" id="GO:0005576">
    <property type="term" value="C:extracellular region"/>
    <property type="evidence" value="ECO:0007669"/>
    <property type="project" value="InterPro"/>
</dbReference>
<dbReference type="InterPro" id="IPR011099">
    <property type="entry name" value="Glyco_hydro_67_C"/>
</dbReference>
<dbReference type="InterPro" id="IPR037054">
    <property type="entry name" value="A-glucoronidase_C_sf"/>
</dbReference>
<sequence>MTRDKCWLKKKIANPAFTGYFIEKTDVISEVIVQEMDNLFLDCPLVEKGKAYLTFELVNHLVLGEEGFVLEKNSSTLTLSSNTTKGLLYGLFQLYMAEITGKNLGEKFTSVPDQAIRMINHWDNFDDSNFHGTIERGYAGDSVFYLPEGEFRRDEQLLLEYARLLSSIGINAISINNVNVHKKEAFFITDKHLKDVKQINDIFAKYGIKTFLSINFASPKIVGGLETADPLDNEVIAFWEGIVQNIYQQIPDFGGFLIKADAEGEPGPFAYGRNHDDGANMLARTLKKFEGILIWRCFVYNHLQDWRDRTTDRAKAQYDNFAKLDGKFDDNVILQIKNGPIDFNVREPISPLFGALRATNQMLELQITQEYTGQQKHICYLVPSWRRILDFDTKYEVEQSQIKDIFKNQSPNKRYSGIAAIGNVGMDSNWTGHKLAQANFYGYGRLIWNNYLSKEEVTEDWLRLSFDLSNEALEQLAEILLTSWETYEDYTAPLGLAPALVKPNHHYGPDIDGYEYSPWGCYHYADREGLGQFRTVAEGTGYTQQYSPALADYYENPATCPDETILFFRRMNYTDKLKSGKTVIQHIYDTHFRGYERVLEYQKTWLSLENEIDEKSFQNVATRLEEQVRCARDWRDEINTYFYRKSGIPDEQGRVIYA</sequence>
<dbReference type="Proteomes" id="UP000190328">
    <property type="component" value="Unassembled WGS sequence"/>
</dbReference>
<dbReference type="AlphaFoldDB" id="A0A1T4R343"/>
<name>A0A1T4R343_9ENTE</name>
<evidence type="ECO:0000256" key="1">
    <source>
        <dbReference type="ARBA" id="ARBA00022801"/>
    </source>
</evidence>
<reference evidence="4 5" key="1">
    <citation type="submission" date="2017-02" db="EMBL/GenBank/DDBJ databases">
        <authorList>
            <person name="Peterson S.W."/>
        </authorList>
    </citation>
    <scope>NUCLEOTIDE SEQUENCE [LARGE SCALE GENOMIC DNA]</scope>
    <source>
        <strain evidence="4 5">ATCC BAA-1030</strain>
    </source>
</reference>
<organism evidence="4 5">
    <name type="scientific">Pilibacter termitis</name>
    <dbReference type="NCBI Taxonomy" id="263852"/>
    <lineage>
        <taxon>Bacteria</taxon>
        <taxon>Bacillati</taxon>
        <taxon>Bacillota</taxon>
        <taxon>Bacilli</taxon>
        <taxon>Lactobacillales</taxon>
        <taxon>Enterococcaceae</taxon>
        <taxon>Pilibacter</taxon>
    </lineage>
</organism>
<dbReference type="InterPro" id="IPR011100">
    <property type="entry name" value="Glyco_hydro_67_cat"/>
</dbReference>
<dbReference type="RefSeq" id="WP_078808312.1">
    <property type="nucleotide sequence ID" value="NZ_FUXI01000038.1"/>
</dbReference>
<evidence type="ECO:0000259" key="2">
    <source>
        <dbReference type="Pfam" id="PF07477"/>
    </source>
</evidence>
<keyword evidence="1" id="KW-0378">Hydrolase</keyword>